<evidence type="ECO:0000256" key="2">
    <source>
        <dbReference type="SAM" id="SignalP"/>
    </source>
</evidence>
<accession>A2EP36</accession>
<feature type="chain" id="PRO_5002643498" evidence="2">
    <location>
        <begin position="21"/>
        <end position="88"/>
    </location>
</feature>
<dbReference type="AlphaFoldDB" id="A2EP36"/>
<evidence type="ECO:0000313" key="4">
    <source>
        <dbReference type="Proteomes" id="UP000001542"/>
    </source>
</evidence>
<reference evidence="3" key="2">
    <citation type="journal article" date="2007" name="Science">
        <title>Draft genome sequence of the sexually transmitted pathogen Trichomonas vaginalis.</title>
        <authorList>
            <person name="Carlton J.M."/>
            <person name="Hirt R.P."/>
            <person name="Silva J.C."/>
            <person name="Delcher A.L."/>
            <person name="Schatz M."/>
            <person name="Zhao Q."/>
            <person name="Wortman J.R."/>
            <person name="Bidwell S.L."/>
            <person name="Alsmark U.C.M."/>
            <person name="Besteiro S."/>
            <person name="Sicheritz-Ponten T."/>
            <person name="Noel C.J."/>
            <person name="Dacks J.B."/>
            <person name="Foster P.G."/>
            <person name="Simillion C."/>
            <person name="Van de Peer Y."/>
            <person name="Miranda-Saavedra D."/>
            <person name="Barton G.J."/>
            <person name="Westrop G.D."/>
            <person name="Mueller S."/>
            <person name="Dessi D."/>
            <person name="Fiori P.L."/>
            <person name="Ren Q."/>
            <person name="Paulsen I."/>
            <person name="Zhang H."/>
            <person name="Bastida-Corcuera F.D."/>
            <person name="Simoes-Barbosa A."/>
            <person name="Brown M.T."/>
            <person name="Hayes R.D."/>
            <person name="Mukherjee M."/>
            <person name="Okumura C.Y."/>
            <person name="Schneider R."/>
            <person name="Smith A.J."/>
            <person name="Vanacova S."/>
            <person name="Villalvazo M."/>
            <person name="Haas B.J."/>
            <person name="Pertea M."/>
            <person name="Feldblyum T.V."/>
            <person name="Utterback T.R."/>
            <person name="Shu C.L."/>
            <person name="Osoegawa K."/>
            <person name="de Jong P.J."/>
            <person name="Hrdy I."/>
            <person name="Horvathova L."/>
            <person name="Zubacova Z."/>
            <person name="Dolezal P."/>
            <person name="Malik S.B."/>
            <person name="Logsdon J.M. Jr."/>
            <person name="Henze K."/>
            <person name="Gupta A."/>
            <person name="Wang C.C."/>
            <person name="Dunne R.L."/>
            <person name="Upcroft J.A."/>
            <person name="Upcroft P."/>
            <person name="White O."/>
            <person name="Salzberg S.L."/>
            <person name="Tang P."/>
            <person name="Chiu C.-H."/>
            <person name="Lee Y.-S."/>
            <person name="Embley T.M."/>
            <person name="Coombs G.H."/>
            <person name="Mottram J.C."/>
            <person name="Tachezy J."/>
            <person name="Fraser-Liggett C.M."/>
            <person name="Johnson P.J."/>
        </authorList>
    </citation>
    <scope>NUCLEOTIDE SEQUENCE [LARGE SCALE GENOMIC DNA]</scope>
    <source>
        <strain evidence="3">G3</strain>
    </source>
</reference>
<dbReference type="Proteomes" id="UP000001542">
    <property type="component" value="Unassembled WGS sequence"/>
</dbReference>
<dbReference type="RefSeq" id="XP_001317797.1">
    <property type="nucleotide sequence ID" value="XM_001317762.1"/>
</dbReference>
<protein>
    <submittedName>
        <fullName evidence="3">Uncharacterized protein</fullName>
    </submittedName>
</protein>
<sequence length="88" mass="9849">MLFLLSALLFYSPNLRPLDAHSNLTDFFNPDFAAWNVSKMENKVSALSLLGPSDEEFKDTMNNVSIIVGSVAIGTLFIGFLRRHSRTQ</sequence>
<proteinExistence type="predicted"/>
<name>A2EP36_TRIV3</name>
<dbReference type="EMBL" id="DS113445">
    <property type="protein sequence ID" value="EAY05574.1"/>
    <property type="molecule type" value="Genomic_DNA"/>
</dbReference>
<evidence type="ECO:0000256" key="1">
    <source>
        <dbReference type="SAM" id="Phobius"/>
    </source>
</evidence>
<keyword evidence="4" id="KW-1185">Reference proteome</keyword>
<feature type="transmembrane region" description="Helical" evidence="1">
    <location>
        <begin position="64"/>
        <end position="81"/>
    </location>
</feature>
<dbReference type="VEuPathDB" id="TrichDB:TVAGG3_0155210"/>
<gene>
    <name evidence="3" type="ORF">TVAG_300560</name>
</gene>
<feature type="signal peptide" evidence="2">
    <location>
        <begin position="1"/>
        <end position="20"/>
    </location>
</feature>
<keyword evidence="1" id="KW-0472">Membrane</keyword>
<keyword evidence="1" id="KW-1133">Transmembrane helix</keyword>
<dbReference type="VEuPathDB" id="TrichDB:TVAG_300560"/>
<keyword evidence="1" id="KW-0812">Transmembrane</keyword>
<keyword evidence="2" id="KW-0732">Signal</keyword>
<dbReference type="KEGG" id="tva:4763442"/>
<dbReference type="InParanoid" id="A2EP36"/>
<reference evidence="3" key="1">
    <citation type="submission" date="2006-10" db="EMBL/GenBank/DDBJ databases">
        <authorList>
            <person name="Amadeo P."/>
            <person name="Zhao Q."/>
            <person name="Wortman J."/>
            <person name="Fraser-Liggett C."/>
            <person name="Carlton J."/>
        </authorList>
    </citation>
    <scope>NUCLEOTIDE SEQUENCE</scope>
    <source>
        <strain evidence="3">G3</strain>
    </source>
</reference>
<evidence type="ECO:0000313" key="3">
    <source>
        <dbReference type="EMBL" id="EAY05574.1"/>
    </source>
</evidence>
<organism evidence="3 4">
    <name type="scientific">Trichomonas vaginalis (strain ATCC PRA-98 / G3)</name>
    <dbReference type="NCBI Taxonomy" id="412133"/>
    <lineage>
        <taxon>Eukaryota</taxon>
        <taxon>Metamonada</taxon>
        <taxon>Parabasalia</taxon>
        <taxon>Trichomonadida</taxon>
        <taxon>Trichomonadidae</taxon>
        <taxon>Trichomonas</taxon>
    </lineage>
</organism>